<dbReference type="SUPFAM" id="SSF52799">
    <property type="entry name" value="(Phosphotyrosine protein) phosphatases II"/>
    <property type="match status" value="1"/>
</dbReference>
<keyword evidence="7" id="KW-0378">Hydrolase</keyword>
<dbReference type="InterPro" id="IPR003595">
    <property type="entry name" value="Tyr_Pase_cat"/>
</dbReference>
<dbReference type="PROSITE" id="PS00383">
    <property type="entry name" value="TYR_PHOSPHATASE_1"/>
    <property type="match status" value="1"/>
</dbReference>
<feature type="domain" description="Tyrosine-protein phosphatase" evidence="16">
    <location>
        <begin position="55"/>
        <end position="202"/>
    </location>
</feature>
<evidence type="ECO:0000256" key="11">
    <source>
        <dbReference type="ARBA" id="ARBA00048336"/>
    </source>
</evidence>
<evidence type="ECO:0000256" key="2">
    <source>
        <dbReference type="ARBA" id="ARBA00004514"/>
    </source>
</evidence>
<proteinExistence type="inferred from homology"/>
<evidence type="ECO:0000256" key="6">
    <source>
        <dbReference type="ARBA" id="ARBA00022490"/>
    </source>
</evidence>
<dbReference type="InterPro" id="IPR050561">
    <property type="entry name" value="PTP"/>
</dbReference>
<evidence type="ECO:0000256" key="14">
    <source>
        <dbReference type="ARBA" id="ARBA00081937"/>
    </source>
</evidence>
<dbReference type="STRING" id="400727.A0A2T7NRQ5"/>
<evidence type="ECO:0000313" key="18">
    <source>
        <dbReference type="EMBL" id="PVD23860.1"/>
    </source>
</evidence>
<dbReference type="FunFam" id="3.90.190.10:FF:000063">
    <property type="entry name" value="Dual specificity phosphatase 23"/>
    <property type="match status" value="1"/>
</dbReference>
<dbReference type="GO" id="GO:0005634">
    <property type="term" value="C:nucleus"/>
    <property type="evidence" value="ECO:0007669"/>
    <property type="project" value="UniProtKB-SubCell"/>
</dbReference>
<evidence type="ECO:0000256" key="3">
    <source>
        <dbReference type="ARBA" id="ARBA00008601"/>
    </source>
</evidence>
<dbReference type="PANTHER" id="PTHR23339">
    <property type="entry name" value="TYROSINE SPECIFIC PROTEIN PHOSPHATASE AND DUAL SPECIFICITY PROTEIN PHOSPHATASE"/>
    <property type="match status" value="1"/>
</dbReference>
<evidence type="ECO:0000256" key="5">
    <source>
        <dbReference type="ARBA" id="ARBA00013081"/>
    </source>
</evidence>
<comment type="catalytic activity">
    <reaction evidence="11">
        <text>O-phospho-L-threonyl-[protein] + H2O = L-threonyl-[protein] + phosphate</text>
        <dbReference type="Rhea" id="RHEA:47004"/>
        <dbReference type="Rhea" id="RHEA-COMP:11060"/>
        <dbReference type="Rhea" id="RHEA-COMP:11605"/>
        <dbReference type="ChEBI" id="CHEBI:15377"/>
        <dbReference type="ChEBI" id="CHEBI:30013"/>
        <dbReference type="ChEBI" id="CHEBI:43474"/>
        <dbReference type="ChEBI" id="CHEBI:61977"/>
        <dbReference type="EC" id="3.1.3.16"/>
    </reaction>
</comment>
<feature type="compositionally biased region" description="Low complexity" evidence="15">
    <location>
        <begin position="28"/>
        <end position="39"/>
    </location>
</feature>
<dbReference type="SMART" id="SM00404">
    <property type="entry name" value="PTPc_motif"/>
    <property type="match status" value="1"/>
</dbReference>
<dbReference type="EMBL" id="PZQS01000010">
    <property type="protein sequence ID" value="PVD23860.1"/>
    <property type="molecule type" value="Genomic_DNA"/>
</dbReference>
<reference evidence="18 19" key="1">
    <citation type="submission" date="2018-04" db="EMBL/GenBank/DDBJ databases">
        <title>The genome of golden apple snail Pomacea canaliculata provides insight into stress tolerance and invasive adaptation.</title>
        <authorList>
            <person name="Liu C."/>
            <person name="Liu B."/>
            <person name="Ren Y."/>
            <person name="Zhang Y."/>
            <person name="Wang H."/>
            <person name="Li S."/>
            <person name="Jiang F."/>
            <person name="Yin L."/>
            <person name="Zhang G."/>
            <person name="Qian W."/>
            <person name="Fan W."/>
        </authorList>
    </citation>
    <scope>NUCLEOTIDE SEQUENCE [LARGE SCALE GENOMIC DNA]</scope>
    <source>
        <strain evidence="18">SZHN2017</strain>
        <tissue evidence="18">Muscle</tissue>
    </source>
</reference>
<organism evidence="18 19">
    <name type="scientific">Pomacea canaliculata</name>
    <name type="common">Golden apple snail</name>
    <dbReference type="NCBI Taxonomy" id="400727"/>
    <lineage>
        <taxon>Eukaryota</taxon>
        <taxon>Metazoa</taxon>
        <taxon>Spiralia</taxon>
        <taxon>Lophotrochozoa</taxon>
        <taxon>Mollusca</taxon>
        <taxon>Gastropoda</taxon>
        <taxon>Caenogastropoda</taxon>
        <taxon>Architaenioglossa</taxon>
        <taxon>Ampullarioidea</taxon>
        <taxon>Ampullariidae</taxon>
        <taxon>Pomacea</taxon>
    </lineage>
</organism>
<dbReference type="Gene3D" id="3.90.190.10">
    <property type="entry name" value="Protein tyrosine phosphatase superfamily"/>
    <property type="match status" value="1"/>
</dbReference>
<keyword evidence="19" id="KW-1185">Reference proteome</keyword>
<sequence>MTTSPPHGDNSDNSFPSSETPEEGPEVGASLSGESGSLATPGNGDDSLEEEMPLNFSWVIVDLLCACGLPGTVANLRYLKNQGVTCIVSLTPEHHLPQHDMEGLEVVRIEVEDMTPPTLFQVHQFIEIVDKAKYDKTGVAVHCAAGKGRTGTMIACYFVHHMHISADEALDKIRSLRAGSVETIKQEECVRVFERSSGGPCSSTYPEESSKVQRYLPS</sequence>
<keyword evidence="6" id="KW-0963">Cytoplasm</keyword>
<comment type="catalytic activity">
    <reaction evidence="10">
        <text>O-phospho-L-seryl-[protein] + H2O = L-seryl-[protein] + phosphate</text>
        <dbReference type="Rhea" id="RHEA:20629"/>
        <dbReference type="Rhea" id="RHEA-COMP:9863"/>
        <dbReference type="Rhea" id="RHEA-COMP:11604"/>
        <dbReference type="ChEBI" id="CHEBI:15377"/>
        <dbReference type="ChEBI" id="CHEBI:29999"/>
        <dbReference type="ChEBI" id="CHEBI:43474"/>
        <dbReference type="ChEBI" id="CHEBI:83421"/>
        <dbReference type="EC" id="3.1.3.16"/>
    </reaction>
</comment>
<keyword evidence="9" id="KW-0539">Nucleus</keyword>
<evidence type="ECO:0000256" key="12">
    <source>
        <dbReference type="ARBA" id="ARBA00053915"/>
    </source>
</evidence>
<dbReference type="EC" id="3.1.3.16" evidence="5"/>
<gene>
    <name evidence="18" type="ORF">C0Q70_17134</name>
</gene>
<dbReference type="PROSITE" id="PS50056">
    <property type="entry name" value="TYR_PHOSPHATASE_2"/>
    <property type="match status" value="1"/>
</dbReference>
<keyword evidence="8" id="KW-0904">Protein phosphatase</keyword>
<evidence type="ECO:0000313" key="19">
    <source>
        <dbReference type="Proteomes" id="UP000245119"/>
    </source>
</evidence>
<dbReference type="InterPro" id="IPR000387">
    <property type="entry name" value="Tyr_Pase_dom"/>
</dbReference>
<feature type="region of interest" description="Disordered" evidence="15">
    <location>
        <begin position="1"/>
        <end position="49"/>
    </location>
</feature>
<dbReference type="EC" id="3.1.3.48" evidence="4"/>
<feature type="domain" description="Tyrosine specific protein phosphatases" evidence="17">
    <location>
        <begin position="123"/>
        <end position="188"/>
    </location>
</feature>
<comment type="function">
    <text evidence="12">Protein phosphatase that mediates dephosphorylation of proteins phosphorylated on Tyr and Ser/Thr residues. In vitro, it can dephosphorylate p44-ERK1 (MAPK3) but not p54 SAPK-beta (MAPK10) in vitro. Able to enhance activation of JNK and p38 (MAPK14).</text>
</comment>
<dbReference type="PROSITE" id="PS50054">
    <property type="entry name" value="TYR_PHOSPHATASE_DUAL"/>
    <property type="match status" value="1"/>
</dbReference>
<dbReference type="AlphaFoldDB" id="A0A2T7NRQ5"/>
<dbReference type="OrthoDB" id="432447at2759"/>
<dbReference type="InterPro" id="IPR057023">
    <property type="entry name" value="PTP-SAK"/>
</dbReference>
<dbReference type="SMART" id="SM00195">
    <property type="entry name" value="DSPc"/>
    <property type="match status" value="1"/>
</dbReference>
<evidence type="ECO:0000256" key="9">
    <source>
        <dbReference type="ARBA" id="ARBA00023242"/>
    </source>
</evidence>
<evidence type="ECO:0000256" key="1">
    <source>
        <dbReference type="ARBA" id="ARBA00004123"/>
    </source>
</evidence>
<protein>
    <recommendedName>
        <fullName evidence="13">Dual specificity protein phosphatase 23</fullName>
        <ecNumber evidence="5">3.1.3.16</ecNumber>
        <ecNumber evidence="4">3.1.3.48</ecNumber>
    </recommendedName>
    <alternativeName>
        <fullName evidence="14">Low molecular mass dual specificity phosphatase 3</fullName>
    </alternativeName>
</protein>
<name>A0A2T7NRQ5_POMCA</name>
<dbReference type="InterPro" id="IPR016130">
    <property type="entry name" value="Tyr_Pase_AS"/>
</dbReference>
<dbReference type="Pfam" id="PF22784">
    <property type="entry name" value="PTP-SAK"/>
    <property type="match status" value="1"/>
</dbReference>
<feature type="region of interest" description="Disordered" evidence="15">
    <location>
        <begin position="197"/>
        <end position="218"/>
    </location>
</feature>
<evidence type="ECO:0000259" key="17">
    <source>
        <dbReference type="PROSITE" id="PS50056"/>
    </source>
</evidence>
<dbReference type="InterPro" id="IPR029021">
    <property type="entry name" value="Prot-tyrosine_phosphatase-like"/>
</dbReference>
<evidence type="ECO:0000256" key="4">
    <source>
        <dbReference type="ARBA" id="ARBA00013064"/>
    </source>
</evidence>
<comment type="similarity">
    <text evidence="3">Belongs to the protein-tyrosine phosphatase family. Non-receptor class dual specificity subfamily.</text>
</comment>
<evidence type="ECO:0000256" key="10">
    <source>
        <dbReference type="ARBA" id="ARBA00047761"/>
    </source>
</evidence>
<comment type="subcellular location">
    <subcellularLocation>
        <location evidence="2">Cytoplasm</location>
        <location evidence="2">Cytosol</location>
    </subcellularLocation>
    <subcellularLocation>
        <location evidence="1">Nucleus</location>
    </subcellularLocation>
</comment>
<comment type="caution">
    <text evidence="18">The sequence shown here is derived from an EMBL/GenBank/DDBJ whole genome shotgun (WGS) entry which is preliminary data.</text>
</comment>
<evidence type="ECO:0000256" key="15">
    <source>
        <dbReference type="SAM" id="MobiDB-lite"/>
    </source>
</evidence>
<dbReference type="InterPro" id="IPR020422">
    <property type="entry name" value="TYR_PHOSPHATASE_DUAL_dom"/>
</dbReference>
<dbReference type="GO" id="GO:0004722">
    <property type="term" value="F:protein serine/threonine phosphatase activity"/>
    <property type="evidence" value="ECO:0007669"/>
    <property type="project" value="UniProtKB-EC"/>
</dbReference>
<dbReference type="GO" id="GO:0004725">
    <property type="term" value="F:protein tyrosine phosphatase activity"/>
    <property type="evidence" value="ECO:0007669"/>
    <property type="project" value="UniProtKB-EC"/>
</dbReference>
<evidence type="ECO:0000256" key="13">
    <source>
        <dbReference type="ARBA" id="ARBA00068789"/>
    </source>
</evidence>
<accession>A0A2T7NRQ5</accession>
<evidence type="ECO:0000256" key="8">
    <source>
        <dbReference type="ARBA" id="ARBA00022912"/>
    </source>
</evidence>
<dbReference type="GO" id="GO:0005829">
    <property type="term" value="C:cytosol"/>
    <property type="evidence" value="ECO:0007669"/>
    <property type="project" value="UniProtKB-SubCell"/>
</dbReference>
<feature type="compositionally biased region" description="Polar residues" evidence="15">
    <location>
        <begin position="1"/>
        <end position="19"/>
    </location>
</feature>
<evidence type="ECO:0000259" key="16">
    <source>
        <dbReference type="PROSITE" id="PS50054"/>
    </source>
</evidence>
<dbReference type="Proteomes" id="UP000245119">
    <property type="component" value="Linkage Group LG10"/>
</dbReference>
<evidence type="ECO:0000256" key="7">
    <source>
        <dbReference type="ARBA" id="ARBA00022801"/>
    </source>
</evidence>